<feature type="compositionally biased region" description="Basic and acidic residues" evidence="1">
    <location>
        <begin position="379"/>
        <end position="392"/>
    </location>
</feature>
<feature type="compositionally biased region" description="Basic and acidic residues" evidence="1">
    <location>
        <begin position="769"/>
        <end position="782"/>
    </location>
</feature>
<organism evidence="2">
    <name type="scientific">Neospora caninum (strain Liverpool)</name>
    <dbReference type="NCBI Taxonomy" id="572307"/>
    <lineage>
        <taxon>Eukaryota</taxon>
        <taxon>Sar</taxon>
        <taxon>Alveolata</taxon>
        <taxon>Apicomplexa</taxon>
        <taxon>Conoidasida</taxon>
        <taxon>Coccidia</taxon>
        <taxon>Eucoccidiorida</taxon>
        <taxon>Eimeriorina</taxon>
        <taxon>Sarcocystidae</taxon>
        <taxon>Neospora</taxon>
    </lineage>
</organism>
<dbReference type="AlphaFoldDB" id="A0A0F7UEA6"/>
<protein>
    <submittedName>
        <fullName evidence="2">Uncharacterized protein</fullName>
    </submittedName>
</protein>
<feature type="region of interest" description="Disordered" evidence="1">
    <location>
        <begin position="353"/>
        <end position="392"/>
    </location>
</feature>
<feature type="compositionally biased region" description="Acidic residues" evidence="1">
    <location>
        <begin position="942"/>
        <end position="997"/>
    </location>
</feature>
<feature type="region of interest" description="Disordered" evidence="1">
    <location>
        <begin position="143"/>
        <end position="162"/>
    </location>
</feature>
<feature type="compositionally biased region" description="Low complexity" evidence="1">
    <location>
        <begin position="240"/>
        <end position="273"/>
    </location>
</feature>
<evidence type="ECO:0000313" key="2">
    <source>
        <dbReference type="EMBL" id="CEL67361.1"/>
    </source>
</evidence>
<feature type="region of interest" description="Disordered" evidence="1">
    <location>
        <begin position="240"/>
        <end position="298"/>
    </location>
</feature>
<evidence type="ECO:0000256" key="1">
    <source>
        <dbReference type="SAM" id="MobiDB-lite"/>
    </source>
</evidence>
<name>A0A0F7UEA6_NEOCL</name>
<sequence length="997" mass="109740">MTSFGGKPSFRLSLLPLLRLLLWRSAHPHLSVASLVALFSLSLLSSSFPPSPLNPVACTSLSSLLSSAPPSLPPRASSRRPPLLCSLSLSSSVFSSVPSSVPSSFSSLSCYSLAAVSPARRRRRLFASRAFSLPLLSAQTRKHGSLPSHSYRRGEKETRKRDRPPTLFLFLSSVAAAGGQRHSARRAKGPDSLGKWTSKKYRHFHLPFSSPSCSTSPFSPLPSSSFFALSSLSLETASSAPSTALARPRRPSSSSPHSPSVTSFSFSPSPSSLCLQHRSGVTPHVRPTEETVETVEFSDGLLTPEEEQEAHYPFVDAPMNLLIDPAPLRKEMGARQRRRLSLLRRIADSALSPEALHAPHAPPKADSGNAEETAAADGGVERPEVDPEPPDVRTDLVELDRFYPGLGPWPSTALLQRLNATYDRLPGTLHEDSNPQLHYRTEVKTIAEAQLEFERWRPRMGLDRLYWVLEADEEAQLPDRFRKRYKAVRRQLLPPPRQQFANWLGENYVSPDEPLPEVGIPEEEEEHAVTPFMLRFMESSYTYTPPLSPIDGEVDMYDDPPDAPWRRRVESKIRRAVEWGFPERVRPYRTGFTTYDISWYAGVLDVVVMILPGPSPPAAKILSLQDLKRFRQLLGDMLEELEDKEQLYVTKNHQVVVSSLPFGAERRLLCCRKDFNLFAGSECTFVFDRDASAILNPISDEETAALLLDECAQTVSSARQNLLPHEKALFPQDFSLKTDAAVRAEALRELHAAVAASALDGPPTPARDGAGKEGSREEKGNPGERGVGAATAKDRGHFLAEFLGRKGEILQGYLLGSPNPAVMVIAVGGKVCFVSHDHVKKVYRASPVVSPWSSRSSAVDGDFTLRSSFESPRSERRGRFASPLEPPDGRGARARGRKAPAGSSGAASGRSLVSREDEAEAEDAGDTRDLFDSGRSAGVHEEEGDAFDVEDEVPDGEDFGDPEEASPFERPDEAEETRDEFDEPDYDAYEEGSDDEE</sequence>
<dbReference type="EMBL" id="LN714483">
    <property type="protein sequence ID" value="CEL67361.1"/>
    <property type="molecule type" value="Genomic_DNA"/>
</dbReference>
<reference evidence="2" key="1">
    <citation type="journal article" date="2015" name="PLoS ONE">
        <title>Comprehensive Evaluation of Toxoplasma gondii VEG and Neospora caninum LIV Genomes with Tachyzoite Stage Transcriptome and Proteome Defines Novel Transcript Features.</title>
        <authorList>
            <person name="Ramaprasad A."/>
            <person name="Mourier T."/>
            <person name="Naeem R."/>
            <person name="Malas T.B."/>
            <person name="Moussa E."/>
            <person name="Panigrahi A."/>
            <person name="Vermont S.J."/>
            <person name="Otto T.D."/>
            <person name="Wastling J."/>
            <person name="Pain A."/>
        </authorList>
    </citation>
    <scope>NUCLEOTIDE SEQUENCE</scope>
    <source>
        <strain evidence="2">Liverpool</strain>
    </source>
</reference>
<feature type="compositionally biased region" description="Low complexity" evidence="1">
    <location>
        <begin position="899"/>
        <end position="912"/>
    </location>
</feature>
<feature type="region of interest" description="Disordered" evidence="1">
    <location>
        <begin position="869"/>
        <end position="997"/>
    </location>
</feature>
<feature type="compositionally biased region" description="Basic and acidic residues" evidence="1">
    <location>
        <begin position="152"/>
        <end position="162"/>
    </location>
</feature>
<proteinExistence type="predicted"/>
<feature type="region of interest" description="Disordered" evidence="1">
    <location>
        <begin position="758"/>
        <end position="791"/>
    </location>
</feature>
<gene>
    <name evidence="2" type="ORF">BN1204_031620</name>
</gene>
<accession>A0A0F7UEA6</accession>